<organism evidence="1 2">
    <name type="scientific">Emticicia aquatica</name>
    <dbReference type="NCBI Taxonomy" id="1681835"/>
    <lineage>
        <taxon>Bacteria</taxon>
        <taxon>Pseudomonadati</taxon>
        <taxon>Bacteroidota</taxon>
        <taxon>Cytophagia</taxon>
        <taxon>Cytophagales</taxon>
        <taxon>Leadbetterellaceae</taxon>
        <taxon>Emticicia</taxon>
    </lineage>
</organism>
<dbReference type="Proteomes" id="UP000837932">
    <property type="component" value="Unassembled WGS sequence"/>
</dbReference>
<keyword evidence="2" id="KW-1185">Reference proteome</keyword>
<comment type="caution">
    <text evidence="1">The sequence shown here is derived from an EMBL/GenBank/DDBJ whole genome shotgun (WGS) entry which is preliminary data.</text>
</comment>
<gene>
    <name evidence="1" type="ORF">EMA8858_01213</name>
</gene>
<dbReference type="InterPro" id="IPR018580">
    <property type="entry name" value="Uncharacterised_YfhO"/>
</dbReference>
<proteinExistence type="predicted"/>
<evidence type="ECO:0000313" key="1">
    <source>
        <dbReference type="EMBL" id="CAH0995093.1"/>
    </source>
</evidence>
<dbReference type="EMBL" id="CAKLPY010000001">
    <property type="protein sequence ID" value="CAH0995093.1"/>
    <property type="molecule type" value="Genomic_DNA"/>
</dbReference>
<dbReference type="RefSeq" id="WP_238805425.1">
    <property type="nucleotide sequence ID" value="NZ_CAKLPY010000001.1"/>
</dbReference>
<accession>A0ABM9AMQ1</accession>
<reference evidence="1" key="1">
    <citation type="submission" date="2021-12" db="EMBL/GenBank/DDBJ databases">
        <authorList>
            <person name="Rodrigo-Torres L."/>
            <person name="Arahal R. D."/>
            <person name="Lucena T."/>
        </authorList>
    </citation>
    <scope>NUCLEOTIDE SEQUENCE</scope>
    <source>
        <strain evidence="1">CECT 8858</strain>
    </source>
</reference>
<dbReference type="Pfam" id="PF09586">
    <property type="entry name" value="YfhO"/>
    <property type="match status" value="1"/>
</dbReference>
<sequence>MITITGNCIYERKIVEIKEIKIGGYNDATKEAISYLKSIDKDFYRFEKNYSSGISDHSSFNDAHIQGYYGSRSYHSFNQVYYVNFLKEVGLLDKNEEFKSRWLEGLMYAPYLQRHCSIKYYLTKLPNIKENFKGLELDSLANFQDVKVLKVKYALPLGVTFDNFITENNFDILSTQQKRKILLKAVVVDSVTAQKTERIKSNKKY</sequence>
<protein>
    <submittedName>
        <fullName evidence="1">Uncharacterized protein</fullName>
    </submittedName>
</protein>
<evidence type="ECO:0000313" key="2">
    <source>
        <dbReference type="Proteomes" id="UP000837932"/>
    </source>
</evidence>
<name>A0ABM9AMQ1_9BACT</name>